<dbReference type="PANTHER" id="PTHR45560:SF3">
    <property type="entry name" value="DUF295 DOMAIN-CONTAINING PROTEIN"/>
    <property type="match status" value="1"/>
</dbReference>
<dbReference type="InterPro" id="IPR005174">
    <property type="entry name" value="KIB1-4_b-propeller"/>
</dbReference>
<dbReference type="Pfam" id="PF03478">
    <property type="entry name" value="Beta-prop_KIB1-4"/>
    <property type="match status" value="1"/>
</dbReference>
<proteinExistence type="predicted"/>
<accession>R7WCV8</accession>
<dbReference type="PANTHER" id="PTHR45560">
    <property type="entry name" value="OS04G0163150 PROTEIN-RELATED"/>
    <property type="match status" value="1"/>
</dbReference>
<feature type="domain" description="KIB1-4 beta-propeller" evidence="1">
    <location>
        <begin position="99"/>
        <end position="202"/>
    </location>
</feature>
<protein>
    <recommendedName>
        <fullName evidence="1">KIB1-4 beta-propeller domain-containing protein</fullName>
    </recommendedName>
</protein>
<dbReference type="AlphaFoldDB" id="R7WCV8"/>
<reference evidence="2" key="1">
    <citation type="submission" date="2015-06" db="UniProtKB">
        <authorList>
            <consortium name="EnsemblPlants"/>
        </authorList>
    </citation>
    <scope>IDENTIFICATION</scope>
</reference>
<sequence>MAMLALIPDVSVQLDLAHTLLTFWTFMRTWANIQQRAHSISKALTEMRKESLLYKMVMASFRKRGRPLRLRPAGPRRRHTDHGTAIRCPGLRHGRGGGRRLAPSHEGVEDAVHYNGKFHSITYAGAVEMWEQDGNAGGVFTSMVVAPRLPNADGDSSLCCRKYLVAAAGRRLMVVLKEFKEETTDKYSRPRRTCSFKVQALTANSGGKRTISGTPHCLWG</sequence>
<organism evidence="2">
    <name type="scientific">Aegilops tauschii</name>
    <name type="common">Tausch's goatgrass</name>
    <name type="synonym">Aegilops squarrosa</name>
    <dbReference type="NCBI Taxonomy" id="37682"/>
    <lineage>
        <taxon>Eukaryota</taxon>
        <taxon>Viridiplantae</taxon>
        <taxon>Streptophyta</taxon>
        <taxon>Embryophyta</taxon>
        <taxon>Tracheophyta</taxon>
        <taxon>Spermatophyta</taxon>
        <taxon>Magnoliopsida</taxon>
        <taxon>Liliopsida</taxon>
        <taxon>Poales</taxon>
        <taxon>Poaceae</taxon>
        <taxon>BOP clade</taxon>
        <taxon>Pooideae</taxon>
        <taxon>Triticodae</taxon>
        <taxon>Triticeae</taxon>
        <taxon>Triticinae</taxon>
        <taxon>Aegilops</taxon>
    </lineage>
</organism>
<name>R7WCV8_AEGTA</name>
<evidence type="ECO:0000259" key="1">
    <source>
        <dbReference type="Pfam" id="PF03478"/>
    </source>
</evidence>
<dbReference type="EnsemblPlants" id="EMT20456">
    <property type="protein sequence ID" value="EMT20456"/>
    <property type="gene ID" value="F775_01552"/>
</dbReference>
<evidence type="ECO:0000313" key="2">
    <source>
        <dbReference type="EnsemblPlants" id="EMT20456"/>
    </source>
</evidence>